<sequence length="1112" mass="130729">MQRRKKDKLENKLKTNVKRAYLDAESSDENDENQQERNDHEVVEKEASPSYNHEELEKLIEFIKSMTTLSGVEDDDWCKATLNNITEFLLKPQQSILSIYHHENVLTSELNFPSTPVYELTYFVRIPALKSDLCTGLHDFLSNITDLNYKMHGLTIIHVPRETMDLSVSEAVKNEELLKRLNRIVFHWTKQIKVTLADTKETTSYNLLCHTDEHHFWINRWKNLCGLKHQIQNPHVQHIINILGQNQSTQLERFLLNTAEIDKCTNEAMSNIEYLDLLKQPCDNLNNIQSPESMAEHLPIILHLFRFIWLNSSFYNTQERAHYLIQLINNQIIIVSRNFIDLDDILIRNKTRYGFVNAHNSLTSHPWDLNVEDVFQYVDSFMKRCRDLIEICHAMIDFARLDETVEIPQPRFGGTKGLIHERVCQKVEKLFLEHLHTMKLKAHKILDVREATWHDDMFAFRTKMKDLEIIIENLMNAVFKNMNNVRQGIANLYGFNIYMKRESLKALFDSMRSHIWRLIADKIHSTKKKVLEERGEYSSSTPYFSGRALNLHLKKKQMEIAMHELTEAKWMGQCSISEEVYHQYEIMVSSIRETIVRLYHKWMDDIGDNPKSQLDRYLMRRSNDKPRLLESNLDQNVLNLCREAHHWQYLGFQMPVHVVMINDNWQTLQFVSESVLMLVLSYNRILNAFSSEEMSLFKELIRHLDQKIQPGLTRLTWNSEFIDIYIKECCEHVANVQDFLDTYKKSNIEIMKLCEDISNTSMIKLKPNHGYELSELENELTVMKTTVFNMITDTYKRILQYLVVVYEGIQTMIAQTKSEWQNYLIHLNKLLEEAMKLCLKNSLNVMYDALHGDETIGPLPFLVIEANLINNKIDFVPPLSEIKRVMSGVLGNFLDPLKSMKQLPKIFGITTSENSNLWETFKNDKSFMQQQKLIDDEVTHCFNQLQNYLKTWEPFSDVWEVNKDMFIKRYENLKPTAASFDTEIERYSEMANNVEMQETVTIVHFLDVNSDRLKAAIIEHCSIWQQKLTALLLHMTQVSMDRLISKEPTDLISMQATLRLFERLRAEIPREEEEFPKIREQYQTLGKRREVFLPANRLARRIDGVAGGITSA</sequence>
<dbReference type="PANTHER" id="PTHR46532:SF11">
    <property type="entry name" value="DYNEIN AXONEMAL HEAVY CHAIN 12"/>
    <property type="match status" value="1"/>
</dbReference>
<dbReference type="PANTHER" id="PTHR46532">
    <property type="entry name" value="MALE FERTILITY FACTOR KL5"/>
    <property type="match status" value="1"/>
</dbReference>
<evidence type="ECO:0000313" key="5">
    <source>
        <dbReference type="Proteomes" id="UP001168990"/>
    </source>
</evidence>
<evidence type="ECO:0000259" key="3">
    <source>
        <dbReference type="Pfam" id="PF25007"/>
    </source>
</evidence>
<dbReference type="GO" id="GO:0045505">
    <property type="term" value="F:dynein intermediate chain binding"/>
    <property type="evidence" value="ECO:0007669"/>
    <property type="project" value="InterPro"/>
</dbReference>
<feature type="domain" description="Dynein axonemal heavy chain 2/5/8 coiled-coil" evidence="3">
    <location>
        <begin position="1039"/>
        <end position="1087"/>
    </location>
</feature>
<accession>A0AA39F8X4</accession>
<name>A0AA39F8X4_9HYME</name>
<dbReference type="AlphaFoldDB" id="A0AA39F8X4"/>
<keyword evidence="5" id="KW-1185">Reference proteome</keyword>
<protein>
    <recommendedName>
        <fullName evidence="6">Dynein heavy chain tail domain-containing protein</fullName>
    </recommendedName>
</protein>
<gene>
    <name evidence="4" type="ORF">PV328_003690</name>
</gene>
<comment type="caution">
    <text evidence="4">The sequence shown here is derived from an EMBL/GenBank/DDBJ whole genome shotgun (WGS) entry which is preliminary data.</text>
</comment>
<dbReference type="GO" id="GO:0051959">
    <property type="term" value="F:dynein light intermediate chain binding"/>
    <property type="evidence" value="ECO:0007669"/>
    <property type="project" value="InterPro"/>
</dbReference>
<dbReference type="Proteomes" id="UP001168990">
    <property type="component" value="Unassembled WGS sequence"/>
</dbReference>
<dbReference type="InterPro" id="IPR056759">
    <property type="entry name" value="DYH2-5-8_CC"/>
</dbReference>
<evidence type="ECO:0008006" key="6">
    <source>
        <dbReference type="Google" id="ProtNLM"/>
    </source>
</evidence>
<evidence type="ECO:0000259" key="2">
    <source>
        <dbReference type="Pfam" id="PF08385"/>
    </source>
</evidence>
<dbReference type="GO" id="GO:0005858">
    <property type="term" value="C:axonemal dynein complex"/>
    <property type="evidence" value="ECO:0007669"/>
    <property type="project" value="TreeGrafter"/>
</dbReference>
<evidence type="ECO:0000256" key="1">
    <source>
        <dbReference type="SAM" id="MobiDB-lite"/>
    </source>
</evidence>
<feature type="compositionally biased region" description="Basic and acidic residues" evidence="1">
    <location>
        <begin position="34"/>
        <end position="50"/>
    </location>
</feature>
<reference evidence="4" key="1">
    <citation type="journal article" date="2023" name="bioRxiv">
        <title>Scaffold-level genome assemblies of two parasitoid biocontrol wasps reveal the parthenogenesis mechanism and an associated novel virus.</title>
        <authorList>
            <person name="Inwood S."/>
            <person name="Skelly J."/>
            <person name="Guhlin J."/>
            <person name="Harrop T."/>
            <person name="Goldson S."/>
            <person name="Dearden P."/>
        </authorList>
    </citation>
    <scope>NUCLEOTIDE SEQUENCE</scope>
    <source>
        <strain evidence="4">Irish</strain>
        <tissue evidence="4">Whole body</tissue>
    </source>
</reference>
<proteinExistence type="predicted"/>
<dbReference type="InterPro" id="IPR013594">
    <property type="entry name" value="Dynein_heavy_tail"/>
</dbReference>
<reference evidence="4" key="2">
    <citation type="submission" date="2023-03" db="EMBL/GenBank/DDBJ databases">
        <authorList>
            <person name="Inwood S.N."/>
            <person name="Skelly J.G."/>
            <person name="Guhlin J."/>
            <person name="Harrop T.W.R."/>
            <person name="Goldson S.G."/>
            <person name="Dearden P.K."/>
        </authorList>
    </citation>
    <scope>NUCLEOTIDE SEQUENCE</scope>
    <source>
        <strain evidence="4">Irish</strain>
        <tissue evidence="4">Whole body</tissue>
    </source>
</reference>
<dbReference type="EMBL" id="JAQQBS010001422">
    <property type="protein sequence ID" value="KAK0165142.1"/>
    <property type="molecule type" value="Genomic_DNA"/>
</dbReference>
<feature type="domain" description="Dynein heavy chain tail" evidence="2">
    <location>
        <begin position="178"/>
        <end position="725"/>
    </location>
</feature>
<dbReference type="Pfam" id="PF08385">
    <property type="entry name" value="DHC_N1"/>
    <property type="match status" value="1"/>
</dbReference>
<dbReference type="GO" id="GO:0007018">
    <property type="term" value="P:microtubule-based movement"/>
    <property type="evidence" value="ECO:0007669"/>
    <property type="project" value="InterPro"/>
</dbReference>
<dbReference type="InterPro" id="IPR026983">
    <property type="entry name" value="DHC"/>
</dbReference>
<evidence type="ECO:0000313" key="4">
    <source>
        <dbReference type="EMBL" id="KAK0165142.1"/>
    </source>
</evidence>
<feature type="region of interest" description="Disordered" evidence="1">
    <location>
        <begin position="1"/>
        <end position="50"/>
    </location>
</feature>
<organism evidence="4 5">
    <name type="scientific">Microctonus aethiopoides</name>
    <dbReference type="NCBI Taxonomy" id="144406"/>
    <lineage>
        <taxon>Eukaryota</taxon>
        <taxon>Metazoa</taxon>
        <taxon>Ecdysozoa</taxon>
        <taxon>Arthropoda</taxon>
        <taxon>Hexapoda</taxon>
        <taxon>Insecta</taxon>
        <taxon>Pterygota</taxon>
        <taxon>Neoptera</taxon>
        <taxon>Endopterygota</taxon>
        <taxon>Hymenoptera</taxon>
        <taxon>Apocrita</taxon>
        <taxon>Ichneumonoidea</taxon>
        <taxon>Braconidae</taxon>
        <taxon>Euphorinae</taxon>
        <taxon>Microctonus</taxon>
    </lineage>
</organism>
<dbReference type="Pfam" id="PF25007">
    <property type="entry name" value="DYH2-5-8_CC"/>
    <property type="match status" value="1"/>
</dbReference>